<feature type="signal peptide" evidence="2">
    <location>
        <begin position="1"/>
        <end position="22"/>
    </location>
</feature>
<evidence type="ECO:0000256" key="1">
    <source>
        <dbReference type="ARBA" id="ARBA00007613"/>
    </source>
</evidence>
<evidence type="ECO:0000313" key="3">
    <source>
        <dbReference type="EMBL" id="QGZ38030.1"/>
    </source>
</evidence>
<sequence>MTRPLLTAVAAVFVLCRGPAWAEAQAPSPATLLDLPAALRLAAERDPTLRAAAHEVAASDAAVDQAGRLPNPELAYLREGQRAGTRTTTVQINQPLELGGKRQARIALANGALDVARGELALRRQALRADVTLAYYTVLAAQERQRLAQAAADLAARSLGAADIRVAAGKVSPIEAGKARLAQAEAQAALGRATAELAIARTRLAAFIGARADEPLASADAAALPDPGPLAPLLDRAADGPALLLARRQVVYQQAQTDVAKSARVPDVTLTIGSQRDDQLARRQAVVGIAVPLPLFDRNGGNVVAASERAAKARAELEAAQRDVTADATTAWLRYRQARDEALLMQNGVVADAASVHALTLKGYEYGKFAFLDVLDAQRTLFAARSRLLDAMLDAWRAHADLARLTGALTTE</sequence>
<name>A0A562P920_9BURK</name>
<dbReference type="Proteomes" id="UP000437862">
    <property type="component" value="Chromosome"/>
</dbReference>
<dbReference type="InterPro" id="IPR010131">
    <property type="entry name" value="MdtP/NodT-like"/>
</dbReference>
<feature type="chain" id="PRO_5044617629" evidence="2">
    <location>
        <begin position="23"/>
        <end position="412"/>
    </location>
</feature>
<dbReference type="RefSeq" id="WP_145881988.1">
    <property type="nucleotide sequence ID" value="NZ_CP046904.1"/>
</dbReference>
<protein>
    <submittedName>
        <fullName evidence="4">Cobalt-zinc-cadmium efflux system outer membrane protein</fullName>
    </submittedName>
    <submittedName>
        <fullName evidence="3">TolC family protein</fullName>
    </submittedName>
</protein>
<dbReference type="OrthoDB" id="9791261at2"/>
<dbReference type="Gene3D" id="1.20.1600.10">
    <property type="entry name" value="Outer membrane efflux proteins (OEP)"/>
    <property type="match status" value="1"/>
</dbReference>
<evidence type="ECO:0000313" key="6">
    <source>
        <dbReference type="Proteomes" id="UP000437862"/>
    </source>
</evidence>
<dbReference type="Proteomes" id="UP000315112">
    <property type="component" value="Unassembled WGS sequence"/>
</dbReference>
<keyword evidence="2" id="KW-0732">Signal</keyword>
<dbReference type="AlphaFoldDB" id="A0A562P920"/>
<accession>A0A562P920</accession>
<dbReference type="Pfam" id="PF02321">
    <property type="entry name" value="OEP"/>
    <property type="match status" value="2"/>
</dbReference>
<dbReference type="PANTHER" id="PTHR30203:SF24">
    <property type="entry name" value="BLR4935 PROTEIN"/>
    <property type="match status" value="1"/>
</dbReference>
<dbReference type="EMBL" id="CP046904">
    <property type="protein sequence ID" value="QGZ38030.1"/>
    <property type="molecule type" value="Genomic_DNA"/>
</dbReference>
<gene>
    <name evidence="3" type="ORF">GO485_02515</name>
    <name evidence="4" type="ORF">IP92_05785</name>
</gene>
<reference evidence="3 6" key="3">
    <citation type="submission" date="2019-12" db="EMBL/GenBank/DDBJ databases">
        <title>Draft Genome Sequences of Six Type Strains of the Genus Massilia.</title>
        <authorList>
            <person name="Miess H."/>
            <person name="Frediansyah A."/>
            <person name="Goeker M."/>
            <person name="Gross H."/>
        </authorList>
    </citation>
    <scope>NUCLEOTIDE SEQUENCE [LARGE SCALE GENOMIC DNA]</scope>
    <source>
        <strain evidence="3 6">DSM 26639</strain>
    </source>
</reference>
<dbReference type="InterPro" id="IPR003423">
    <property type="entry name" value="OMP_efflux"/>
</dbReference>
<dbReference type="PANTHER" id="PTHR30203">
    <property type="entry name" value="OUTER MEMBRANE CATION EFFLUX PROTEIN"/>
    <property type="match status" value="1"/>
</dbReference>
<evidence type="ECO:0000256" key="2">
    <source>
        <dbReference type="SAM" id="SignalP"/>
    </source>
</evidence>
<dbReference type="GO" id="GO:0015562">
    <property type="term" value="F:efflux transmembrane transporter activity"/>
    <property type="evidence" value="ECO:0007669"/>
    <property type="project" value="InterPro"/>
</dbReference>
<evidence type="ECO:0000313" key="5">
    <source>
        <dbReference type="Proteomes" id="UP000315112"/>
    </source>
</evidence>
<comment type="similarity">
    <text evidence="1">Belongs to the outer membrane factor (OMF) (TC 1.B.17) family.</text>
</comment>
<reference evidence="4 5" key="1">
    <citation type="journal article" date="2015" name="Stand. Genomic Sci.">
        <title>Genomic Encyclopedia of Bacterial and Archaeal Type Strains, Phase III: the genomes of soil and plant-associated and newly described type strains.</title>
        <authorList>
            <person name="Whitman W.B."/>
            <person name="Woyke T."/>
            <person name="Klenk H.P."/>
            <person name="Zhou Y."/>
            <person name="Lilburn T.G."/>
            <person name="Beck B.J."/>
            <person name="De Vos P."/>
            <person name="Vandamme P."/>
            <person name="Eisen J.A."/>
            <person name="Garrity G."/>
            <person name="Hugenholtz P."/>
            <person name="Kyrpides N.C."/>
        </authorList>
    </citation>
    <scope>NUCLEOTIDE SEQUENCE [LARGE SCALE GENOMIC DNA]</scope>
    <source>
        <strain evidence="4 5">CGMCC 1.10685</strain>
    </source>
</reference>
<dbReference type="EMBL" id="VLKW01000019">
    <property type="protein sequence ID" value="TWI40965.1"/>
    <property type="molecule type" value="Genomic_DNA"/>
</dbReference>
<keyword evidence="6" id="KW-1185">Reference proteome</keyword>
<reference evidence="4" key="2">
    <citation type="submission" date="2019-07" db="EMBL/GenBank/DDBJ databases">
        <authorList>
            <person name="Whitman W."/>
            <person name="Huntemann M."/>
            <person name="Clum A."/>
            <person name="Pillay M."/>
            <person name="Palaniappan K."/>
            <person name="Varghese N."/>
            <person name="Mikhailova N."/>
            <person name="Stamatis D."/>
            <person name="Reddy T."/>
            <person name="Daum C."/>
            <person name="Shapiro N."/>
            <person name="Ivanova N."/>
            <person name="Kyrpides N."/>
            <person name="Woyke T."/>
        </authorList>
    </citation>
    <scope>NUCLEOTIDE SEQUENCE</scope>
    <source>
        <strain evidence="4">CGMCC 1.10685</strain>
    </source>
</reference>
<proteinExistence type="inferred from homology"/>
<dbReference type="SUPFAM" id="SSF56954">
    <property type="entry name" value="Outer membrane efflux proteins (OEP)"/>
    <property type="match status" value="1"/>
</dbReference>
<evidence type="ECO:0000313" key="4">
    <source>
        <dbReference type="EMBL" id="TWI40965.1"/>
    </source>
</evidence>
<organism evidence="4 5">
    <name type="scientific">Pseudoduganella flava</name>
    <dbReference type="NCBI Taxonomy" id="871742"/>
    <lineage>
        <taxon>Bacteria</taxon>
        <taxon>Pseudomonadati</taxon>
        <taxon>Pseudomonadota</taxon>
        <taxon>Betaproteobacteria</taxon>
        <taxon>Burkholderiales</taxon>
        <taxon>Oxalobacteraceae</taxon>
        <taxon>Telluria group</taxon>
        <taxon>Pseudoduganella</taxon>
    </lineage>
</organism>